<dbReference type="PROSITE" id="PS51671">
    <property type="entry name" value="ACT"/>
    <property type="match status" value="2"/>
</dbReference>
<dbReference type="PANTHER" id="PTHR34875:SF5">
    <property type="entry name" value="GLYCINE CLEAVAGE SYSTEM TRANSCRIPTIONAL REPRESSOR"/>
    <property type="match status" value="1"/>
</dbReference>
<dbReference type="InterPro" id="IPR045865">
    <property type="entry name" value="ACT-like_dom_sf"/>
</dbReference>
<organism evidence="2">
    <name type="scientific">hydrothermal vent metagenome</name>
    <dbReference type="NCBI Taxonomy" id="652676"/>
    <lineage>
        <taxon>unclassified sequences</taxon>
        <taxon>metagenomes</taxon>
        <taxon>ecological metagenomes</taxon>
    </lineage>
</organism>
<dbReference type="CDD" id="cd04869">
    <property type="entry name" value="ACT_GcvR_2"/>
    <property type="match status" value="1"/>
</dbReference>
<accession>A0A3B1AC26</accession>
<name>A0A3B1AC26_9ZZZZ</name>
<feature type="domain" description="ACT" evidence="1">
    <location>
        <begin position="93"/>
        <end position="172"/>
    </location>
</feature>
<dbReference type="SUPFAM" id="SSF55021">
    <property type="entry name" value="ACT-like"/>
    <property type="match status" value="2"/>
</dbReference>
<dbReference type="GO" id="GO:0006355">
    <property type="term" value="P:regulation of DNA-templated transcription"/>
    <property type="evidence" value="ECO:0007669"/>
    <property type="project" value="InterPro"/>
</dbReference>
<proteinExistence type="predicted"/>
<dbReference type="FunFam" id="3.30.70.260:FF:000005">
    <property type="entry name" value="Glycine cleavage system transcriptional repressor"/>
    <property type="match status" value="1"/>
</dbReference>
<dbReference type="AlphaFoldDB" id="A0A3B1AC26"/>
<dbReference type="Pfam" id="PF13740">
    <property type="entry name" value="ACT_6"/>
    <property type="match status" value="1"/>
</dbReference>
<feature type="domain" description="ACT" evidence="1">
    <location>
        <begin position="6"/>
        <end position="82"/>
    </location>
</feature>
<dbReference type="PANTHER" id="PTHR34875">
    <property type="entry name" value="UPF0237 PROTEIN MJ1558"/>
    <property type="match status" value="1"/>
</dbReference>
<evidence type="ECO:0000259" key="1">
    <source>
        <dbReference type="PROSITE" id="PS51671"/>
    </source>
</evidence>
<evidence type="ECO:0000313" key="2">
    <source>
        <dbReference type="EMBL" id="VAX01522.1"/>
    </source>
</evidence>
<protein>
    <submittedName>
        <fullName evidence="2">Glycine cleavage system transcriptional antiactivator GcvR</fullName>
    </submittedName>
</protein>
<dbReference type="InterPro" id="IPR002912">
    <property type="entry name" value="ACT_dom"/>
</dbReference>
<dbReference type="InterPro" id="IPR016867">
    <property type="entry name" value="GcvR"/>
</dbReference>
<dbReference type="EMBL" id="UOFR01000084">
    <property type="protein sequence ID" value="VAX01522.1"/>
    <property type="molecule type" value="Genomic_DNA"/>
</dbReference>
<dbReference type="InterPro" id="IPR050990">
    <property type="entry name" value="UPF0237/GcvR_regulator"/>
</dbReference>
<reference evidence="2" key="1">
    <citation type="submission" date="2018-06" db="EMBL/GenBank/DDBJ databases">
        <authorList>
            <person name="Zhirakovskaya E."/>
        </authorList>
    </citation>
    <scope>NUCLEOTIDE SEQUENCE</scope>
</reference>
<gene>
    <name evidence="2" type="ORF">MNBD_GAMMA21-2682</name>
</gene>
<sequence>MSNYLVISALGQDRSGLVAELSDNIVNSGCNIEDSRMSILGGEFALIMMVSGAWNNIAKLEDQLNHIQDKLGLIINCRRTEGRELKQEEIPYNIEVVSLDHPGIVQKITGFFSQRQINIHDMYTTSHRAAHTGSPMFALSMTVEIPAATHISGLREQFMEFCDELNLDAILEPIKI</sequence>
<dbReference type="Gene3D" id="3.30.70.260">
    <property type="match status" value="2"/>
</dbReference>
<dbReference type="PIRSF" id="PIRSF028103">
    <property type="entry name" value="GcvR"/>
    <property type="match status" value="1"/>
</dbReference>
<dbReference type="Pfam" id="PF01842">
    <property type="entry name" value="ACT"/>
    <property type="match status" value="1"/>
</dbReference>